<comment type="similarity">
    <text evidence="2 9">Belongs to the membrane fusion protein (MFP) (TC 8.A.1) family.</text>
</comment>
<evidence type="ECO:0000259" key="12">
    <source>
        <dbReference type="Pfam" id="PF25994"/>
    </source>
</evidence>
<dbReference type="HOGENOM" id="CLU_023976_8_0_6"/>
<evidence type="ECO:0000256" key="11">
    <source>
        <dbReference type="SAM" id="MobiDB-lite"/>
    </source>
</evidence>
<dbReference type="Pfam" id="PF25994">
    <property type="entry name" value="HH_AprE"/>
    <property type="match status" value="1"/>
</dbReference>
<dbReference type="PANTHER" id="PTHR30386">
    <property type="entry name" value="MEMBRANE FUSION SUBUNIT OF EMRAB-TOLC MULTIDRUG EFFLUX PUMP"/>
    <property type="match status" value="1"/>
</dbReference>
<dbReference type="GO" id="GO:0005886">
    <property type="term" value="C:plasma membrane"/>
    <property type="evidence" value="ECO:0007669"/>
    <property type="project" value="UniProtKB-SubCell"/>
</dbReference>
<evidence type="ECO:0000256" key="6">
    <source>
        <dbReference type="ARBA" id="ARBA00022692"/>
    </source>
</evidence>
<dbReference type="SUPFAM" id="SSF111369">
    <property type="entry name" value="HlyD-like secretion proteins"/>
    <property type="match status" value="1"/>
</dbReference>
<dbReference type="InterPro" id="IPR058982">
    <property type="entry name" value="Beta-barrel_AprE"/>
</dbReference>
<accession>A0A095VPV8</accession>
<evidence type="ECO:0000256" key="2">
    <source>
        <dbReference type="ARBA" id="ARBA00009477"/>
    </source>
</evidence>
<feature type="compositionally biased region" description="Basic and acidic residues" evidence="11">
    <location>
        <begin position="1"/>
        <end position="10"/>
    </location>
</feature>
<keyword evidence="7 9" id="KW-1133">Transmembrane helix</keyword>
<comment type="caution">
    <text evidence="14">The sequence shown here is derived from an EMBL/GenBank/DDBJ whole genome shotgun (WGS) entry which is preliminary data.</text>
</comment>
<dbReference type="Proteomes" id="UP000029640">
    <property type="component" value="Unassembled WGS sequence"/>
</dbReference>
<evidence type="ECO:0000256" key="7">
    <source>
        <dbReference type="ARBA" id="ARBA00022989"/>
    </source>
</evidence>
<evidence type="ECO:0000313" key="15">
    <source>
        <dbReference type="Proteomes" id="UP000029640"/>
    </source>
</evidence>
<organism evidence="14 15">
    <name type="scientific">Pseudohaliea rubra DSM 19751</name>
    <dbReference type="NCBI Taxonomy" id="1265313"/>
    <lineage>
        <taxon>Bacteria</taxon>
        <taxon>Pseudomonadati</taxon>
        <taxon>Pseudomonadota</taxon>
        <taxon>Gammaproteobacteria</taxon>
        <taxon>Cellvibrionales</taxon>
        <taxon>Halieaceae</taxon>
        <taxon>Pseudohaliea</taxon>
    </lineage>
</organism>
<keyword evidence="10" id="KW-0175">Coiled coil</keyword>
<evidence type="ECO:0000256" key="5">
    <source>
        <dbReference type="ARBA" id="ARBA00022519"/>
    </source>
</evidence>
<feature type="coiled-coil region" evidence="10">
    <location>
        <begin position="260"/>
        <end position="308"/>
    </location>
</feature>
<evidence type="ECO:0000259" key="13">
    <source>
        <dbReference type="Pfam" id="PF26002"/>
    </source>
</evidence>
<keyword evidence="5 9" id="KW-0997">Cell inner membrane</keyword>
<feature type="domain" description="AprE-like beta-barrel" evidence="13">
    <location>
        <begin position="372"/>
        <end position="458"/>
    </location>
</feature>
<dbReference type="PRINTS" id="PR01490">
    <property type="entry name" value="RTXTOXIND"/>
</dbReference>
<dbReference type="Gene3D" id="2.40.50.100">
    <property type="match status" value="1"/>
</dbReference>
<dbReference type="AlphaFoldDB" id="A0A095VPV8"/>
<feature type="transmembrane region" description="Helical" evidence="9">
    <location>
        <begin position="73"/>
        <end position="91"/>
    </location>
</feature>
<dbReference type="PANTHER" id="PTHR30386:SF26">
    <property type="entry name" value="TRANSPORT PROTEIN COMB"/>
    <property type="match status" value="1"/>
</dbReference>
<keyword evidence="15" id="KW-1185">Reference proteome</keyword>
<keyword evidence="4 9" id="KW-1003">Cell membrane</keyword>
<evidence type="ECO:0000256" key="10">
    <source>
        <dbReference type="SAM" id="Coils"/>
    </source>
</evidence>
<dbReference type="NCBIfam" id="TIGR01843">
    <property type="entry name" value="type_I_hlyD"/>
    <property type="match status" value="1"/>
</dbReference>
<feature type="region of interest" description="Disordered" evidence="11">
    <location>
        <begin position="1"/>
        <end position="31"/>
    </location>
</feature>
<evidence type="ECO:0000313" key="14">
    <source>
        <dbReference type="EMBL" id="KGE03123.1"/>
    </source>
</evidence>
<feature type="domain" description="AprE-like long alpha-helical hairpin" evidence="12">
    <location>
        <begin position="147"/>
        <end position="329"/>
    </location>
</feature>
<keyword evidence="8 9" id="KW-0472">Membrane</keyword>
<dbReference type="InterPro" id="IPR058781">
    <property type="entry name" value="HH_AprE-like"/>
</dbReference>
<dbReference type="EMBL" id="AUVB01000070">
    <property type="protein sequence ID" value="KGE03123.1"/>
    <property type="molecule type" value="Genomic_DNA"/>
</dbReference>
<dbReference type="GO" id="GO:0009306">
    <property type="term" value="P:protein secretion"/>
    <property type="evidence" value="ECO:0007669"/>
    <property type="project" value="InterPro"/>
</dbReference>
<evidence type="ECO:0000256" key="9">
    <source>
        <dbReference type="RuleBase" id="RU365093"/>
    </source>
</evidence>
<evidence type="ECO:0000256" key="8">
    <source>
        <dbReference type="ARBA" id="ARBA00023136"/>
    </source>
</evidence>
<evidence type="ECO:0000256" key="1">
    <source>
        <dbReference type="ARBA" id="ARBA00004377"/>
    </source>
</evidence>
<protein>
    <recommendedName>
        <fullName evidence="9">Membrane fusion protein (MFP) family protein</fullName>
    </recommendedName>
</protein>
<dbReference type="PROSITE" id="PS00543">
    <property type="entry name" value="HLYD_FAMILY"/>
    <property type="match status" value="1"/>
</dbReference>
<dbReference type="STRING" id="1265313.HRUBRA_02355"/>
<reference evidence="14 15" key="1">
    <citation type="journal article" date="2014" name="Genome Announc.">
        <title>Genome Sequence of Gammaproteobacterial Pseudohaliea rubra Type Strain DSM 19751, Isolated from Coastal Seawater of the Mediterranean Sea.</title>
        <authorList>
            <person name="Spring S."/>
            <person name="Fiebig A."/>
            <person name="Riedel T."/>
            <person name="Goker M."/>
            <person name="Klenk H.P."/>
        </authorList>
    </citation>
    <scope>NUCLEOTIDE SEQUENCE [LARGE SCALE GENOMIC DNA]</scope>
    <source>
        <strain evidence="14 15">DSM 19751</strain>
    </source>
</reference>
<dbReference type="InterPro" id="IPR010129">
    <property type="entry name" value="T1SS_HlyD"/>
</dbReference>
<keyword evidence="3 9" id="KW-0813">Transport</keyword>
<comment type="subcellular location">
    <subcellularLocation>
        <location evidence="1 9">Cell inner membrane</location>
        <topology evidence="1 9">Single-pass membrane protein</topology>
    </subcellularLocation>
</comment>
<keyword evidence="6 9" id="KW-0812">Transmembrane</keyword>
<evidence type="ECO:0000256" key="3">
    <source>
        <dbReference type="ARBA" id="ARBA00022448"/>
    </source>
</evidence>
<dbReference type="Pfam" id="PF26002">
    <property type="entry name" value="Beta-barrel_AprE"/>
    <property type="match status" value="1"/>
</dbReference>
<evidence type="ECO:0000256" key="4">
    <source>
        <dbReference type="ARBA" id="ARBA00022475"/>
    </source>
</evidence>
<gene>
    <name evidence="14" type="ORF">HRUBRA_02355</name>
</gene>
<sequence length="481" mass="53575">MSDGEPRDVDQNTPPPAPMPTADAGKPHRSGAGRRFVDRLFAPWMREVEADAINWQQDAHQARIEQNPLRARTLLYAVAVTVIALVIWAAFAEIDEVTRGSGKVIPARQVQVIQSQDGGVIRAINIREGQVVREGDLLVRLDQTRSRSTLRENLAEAQGLRVKALRLQALIDEGPFNPGLDLIEAVPEIVEEERELYESSRAQLGLQQQIAREQLTQRREELSEVTAREGQMARSLALSQQELDVTRPMVASGAVSEVEILRLEREVNQLSGERDQARAQMKRIEAAINEAERKLEEVTVEFRNVAREDLTETLSRINALKQTRSGLSDRVDQTAVRSPVDGTIKQLYYNTIGGVVMPGKEIVEIVPLDDTLLVEVRIQPRDIAFLIPGQEALVKFSAYDFVVYGGLDGEVEHIGADTVLDEDGNPFYKVNVRTQEASLGKDKPIIPGMTAEVDILTGKKTVLAYLMKPVLRAKQYALSER</sequence>
<dbReference type="InterPro" id="IPR006144">
    <property type="entry name" value="Secretion_HlyD_CS"/>
</dbReference>
<name>A0A095VPV8_9GAMM</name>
<dbReference type="Gene3D" id="2.40.30.170">
    <property type="match status" value="1"/>
</dbReference>
<dbReference type="InterPro" id="IPR050739">
    <property type="entry name" value="MFP"/>
</dbReference>
<dbReference type="RefSeq" id="WP_236629776.1">
    <property type="nucleotide sequence ID" value="NZ_KN234750.1"/>
</dbReference>
<proteinExistence type="inferred from homology"/>
<dbReference type="eggNOG" id="COG0845">
    <property type="taxonomic scope" value="Bacteria"/>
</dbReference>